<name>A0A897MXJ9_9EURY</name>
<dbReference type="SUPFAM" id="SSF89447">
    <property type="entry name" value="AbrB/MazE/MraZ-like"/>
    <property type="match status" value="1"/>
</dbReference>
<keyword evidence="4" id="KW-1185">Reference proteome</keyword>
<sequence length="84" mass="9676">MSTDRRIDRKGRVTIPKEIRDRLDIDPGEPVRIELQGGDIVIRREVDRSEAADALEGCINEETRRSDAEEITPDDLKRDWTSDL</sequence>
<feature type="domain" description="SpoVT-AbrB" evidence="2">
    <location>
        <begin position="2"/>
        <end position="47"/>
    </location>
</feature>
<protein>
    <submittedName>
        <fullName evidence="3">AbrB family transcriptional regulator</fullName>
    </submittedName>
</protein>
<dbReference type="AlphaFoldDB" id="A0A897MXJ9"/>
<accession>A0A897MXJ9</accession>
<proteinExistence type="predicted"/>
<reference evidence="3" key="1">
    <citation type="submission" date="2020-11" db="EMBL/GenBank/DDBJ databases">
        <title>Carbohydrate-dependent, anaerobic sulfur respiration: A novel catabolism in halophilic archaea.</title>
        <authorList>
            <person name="Sorokin D.Y."/>
            <person name="Messina E."/>
            <person name="Smedile F."/>
            <person name="La Cono V."/>
            <person name="Hallsworth J.E."/>
            <person name="Yakimov M.M."/>
        </authorList>
    </citation>
    <scope>NUCLEOTIDE SEQUENCE</scope>
    <source>
        <strain evidence="3">AArc-S</strain>
    </source>
</reference>
<dbReference type="NCBIfam" id="TIGR01439">
    <property type="entry name" value="lp_hng_hel_AbrB"/>
    <property type="match status" value="1"/>
</dbReference>
<dbReference type="SMART" id="SM00966">
    <property type="entry name" value="SpoVT_AbrB"/>
    <property type="match status" value="1"/>
</dbReference>
<evidence type="ECO:0000259" key="2">
    <source>
        <dbReference type="PROSITE" id="PS51740"/>
    </source>
</evidence>
<dbReference type="PROSITE" id="PS51740">
    <property type="entry name" value="SPOVT_ABRB"/>
    <property type="match status" value="1"/>
</dbReference>
<evidence type="ECO:0000313" key="3">
    <source>
        <dbReference type="EMBL" id="QSG03803.1"/>
    </source>
</evidence>
<dbReference type="GeneID" id="70685989"/>
<gene>
    <name evidence="3" type="primary">abrB11</name>
    <name evidence="3" type="ORF">AArcS_2607</name>
</gene>
<dbReference type="PANTHER" id="PTHR34860">
    <property type="entry name" value="REPRESSOR-LIKE PROTEIN SSO7C3"/>
    <property type="match status" value="1"/>
</dbReference>
<evidence type="ECO:0000256" key="1">
    <source>
        <dbReference type="SAM" id="MobiDB-lite"/>
    </source>
</evidence>
<organism evidence="3 4">
    <name type="scientific">Natranaeroarchaeum sulfidigenes</name>
    <dbReference type="NCBI Taxonomy" id="2784880"/>
    <lineage>
        <taxon>Archaea</taxon>
        <taxon>Methanobacteriati</taxon>
        <taxon>Methanobacteriota</taxon>
        <taxon>Stenosarchaea group</taxon>
        <taxon>Halobacteria</taxon>
        <taxon>Halobacteriales</taxon>
        <taxon>Natronoarchaeaceae</taxon>
        <taxon>Natranaeroarchaeum</taxon>
    </lineage>
</organism>
<dbReference type="EMBL" id="CP064786">
    <property type="protein sequence ID" value="QSG03803.1"/>
    <property type="molecule type" value="Genomic_DNA"/>
</dbReference>
<dbReference type="Pfam" id="PF04014">
    <property type="entry name" value="MazE_antitoxin"/>
    <property type="match status" value="1"/>
</dbReference>
<feature type="compositionally biased region" description="Basic and acidic residues" evidence="1">
    <location>
        <begin position="61"/>
        <end position="84"/>
    </location>
</feature>
<dbReference type="KEGG" id="hara:AArcS_2607"/>
<dbReference type="RefSeq" id="WP_238477845.1">
    <property type="nucleotide sequence ID" value="NZ_CP064786.1"/>
</dbReference>
<evidence type="ECO:0000313" key="4">
    <source>
        <dbReference type="Proteomes" id="UP000663586"/>
    </source>
</evidence>
<dbReference type="PANTHER" id="PTHR34860:SF6">
    <property type="entry name" value="REPRESSOR-LIKE PROTEIN SSO7C3"/>
    <property type="match status" value="1"/>
</dbReference>
<dbReference type="Proteomes" id="UP000663586">
    <property type="component" value="Chromosome"/>
</dbReference>
<dbReference type="InterPro" id="IPR052975">
    <property type="entry name" value="Repressor-like_regulatory"/>
</dbReference>
<dbReference type="Gene3D" id="2.10.260.10">
    <property type="match status" value="1"/>
</dbReference>
<dbReference type="GO" id="GO:0003677">
    <property type="term" value="F:DNA binding"/>
    <property type="evidence" value="ECO:0007669"/>
    <property type="project" value="InterPro"/>
</dbReference>
<dbReference type="InterPro" id="IPR007159">
    <property type="entry name" value="SpoVT-AbrB_dom"/>
</dbReference>
<feature type="region of interest" description="Disordered" evidence="1">
    <location>
        <begin position="57"/>
        <end position="84"/>
    </location>
</feature>
<dbReference type="InterPro" id="IPR037914">
    <property type="entry name" value="SpoVT-AbrB_sf"/>
</dbReference>